<sequence>MTAIVNNQFSVRAWSAFAPGLESAEDWRAWAAHPRLPQGDDAPALVEMPAMQRRRLERLGRMALQVAWRCQPDTAAALPLVFASRHGDISRTFEMLTGLARGEPLSPTHFGLSTHNAIAAQYSIARGLTGNYLAVSASPEAAEAAVVEALALIADGAPEVLVVVYDGPVPADYAEYRDEPEAFYAWAWRIGPPRADLPTYSLEPGDGVAAPSGLPHGLDVLRFFLSDETRLRAPQSGRCWRRHA</sequence>
<dbReference type="InterPro" id="IPR016039">
    <property type="entry name" value="Thiolase-like"/>
</dbReference>
<reference evidence="2 3" key="1">
    <citation type="submission" date="2019-03" db="EMBL/GenBank/DDBJ databases">
        <title>Arenimonas daejeonensis sp. nov., isolated from compost.</title>
        <authorList>
            <person name="Jeon C.O."/>
        </authorList>
    </citation>
    <scope>NUCLEOTIDE SEQUENCE [LARGE SCALE GENOMIC DNA]</scope>
    <source>
        <strain evidence="2 3">R29</strain>
    </source>
</reference>
<name>A0A5C4RYQ5_9GAMM</name>
<gene>
    <name evidence="2" type="ORF">E1B00_02495</name>
</gene>
<dbReference type="GO" id="GO:0016746">
    <property type="term" value="F:acyltransferase activity"/>
    <property type="evidence" value="ECO:0007669"/>
    <property type="project" value="InterPro"/>
</dbReference>
<keyword evidence="3" id="KW-1185">Reference proteome</keyword>
<dbReference type="Gene3D" id="3.40.47.10">
    <property type="match status" value="1"/>
</dbReference>
<dbReference type="InterPro" id="IPR014030">
    <property type="entry name" value="Ketoacyl_synth_N"/>
</dbReference>
<organism evidence="2 3">
    <name type="scientific">Arenimonas terrae</name>
    <dbReference type="NCBI Taxonomy" id="2546226"/>
    <lineage>
        <taxon>Bacteria</taxon>
        <taxon>Pseudomonadati</taxon>
        <taxon>Pseudomonadota</taxon>
        <taxon>Gammaproteobacteria</taxon>
        <taxon>Lysobacterales</taxon>
        <taxon>Lysobacteraceae</taxon>
        <taxon>Arenimonas</taxon>
    </lineage>
</organism>
<evidence type="ECO:0000259" key="1">
    <source>
        <dbReference type="Pfam" id="PF13723"/>
    </source>
</evidence>
<dbReference type="EMBL" id="SMDR01000001">
    <property type="protein sequence ID" value="TNJ35817.1"/>
    <property type="molecule type" value="Genomic_DNA"/>
</dbReference>
<accession>A0A5C4RYQ5</accession>
<dbReference type="AlphaFoldDB" id="A0A5C4RYQ5"/>
<dbReference type="OrthoDB" id="9798676at2"/>
<evidence type="ECO:0000313" key="2">
    <source>
        <dbReference type="EMBL" id="TNJ35817.1"/>
    </source>
</evidence>
<protein>
    <submittedName>
        <fullName evidence="2">3-oxoacyl-ACP synthase</fullName>
    </submittedName>
</protein>
<comment type="caution">
    <text evidence="2">The sequence shown here is derived from an EMBL/GenBank/DDBJ whole genome shotgun (WGS) entry which is preliminary data.</text>
</comment>
<evidence type="ECO:0000313" key="3">
    <source>
        <dbReference type="Proteomes" id="UP000305760"/>
    </source>
</evidence>
<dbReference type="Pfam" id="PF13723">
    <property type="entry name" value="Ketoacyl-synt_2"/>
    <property type="match status" value="1"/>
</dbReference>
<feature type="domain" description="Beta-ketoacyl synthase-like N-terminal" evidence="1">
    <location>
        <begin position="27"/>
        <end position="240"/>
    </location>
</feature>
<dbReference type="SUPFAM" id="SSF53901">
    <property type="entry name" value="Thiolase-like"/>
    <property type="match status" value="1"/>
</dbReference>
<proteinExistence type="predicted"/>
<dbReference type="Proteomes" id="UP000305760">
    <property type="component" value="Unassembled WGS sequence"/>
</dbReference>